<dbReference type="InterPro" id="IPR016177">
    <property type="entry name" value="DNA-bd_dom_sf"/>
</dbReference>
<protein>
    <recommendedName>
        <fullName evidence="3">AP2 domain-containing protein</fullName>
    </recommendedName>
</protein>
<dbReference type="RefSeq" id="WP_073588159.1">
    <property type="nucleotide sequence ID" value="NZ_FRFD01000004.1"/>
</dbReference>
<dbReference type="SUPFAM" id="SSF54171">
    <property type="entry name" value="DNA-binding domain"/>
    <property type="match status" value="1"/>
</dbReference>
<dbReference type="Proteomes" id="UP000184612">
    <property type="component" value="Unassembled WGS sequence"/>
</dbReference>
<dbReference type="GO" id="GO:0003677">
    <property type="term" value="F:DNA binding"/>
    <property type="evidence" value="ECO:0007669"/>
    <property type="project" value="InterPro"/>
</dbReference>
<dbReference type="AlphaFoldDB" id="A0A1M7Y4B6"/>
<name>A0A1M7Y4B6_9FIRM</name>
<gene>
    <name evidence="1" type="ORF">SAMN02745217_01439</name>
</gene>
<dbReference type="InterPro" id="IPR036955">
    <property type="entry name" value="AP2/ERF_dom_sf"/>
</dbReference>
<evidence type="ECO:0000313" key="1">
    <source>
        <dbReference type="EMBL" id="SHO47137.1"/>
    </source>
</evidence>
<sequence length="277" mass="32493">MLEYPGVIKAYKKNGNCYYRASITYQNKHISLGSYENARQGNCAYETALLLVREKKYSLMDYTKDMALDFEKWVILINFRDNGIYIKNPIYLKKNYFLYYISKDIYFLFDTDDLFYYGHHKIMMRGGHLFVSDYGMQVNILSRYGIKNYATAGKDYLFVNGNERDMRYSNIKVINHYHGVYSSIHKGLPCYTAKIHIQGDYLIGHYPSEKEAAIAYNKAADTLKQNGFQKNFPVNYINDADEIEYAKLYHSLRISKSIRRFAENLGTKATIKNFKKN</sequence>
<dbReference type="STRING" id="1121345.SAMN02745217_01439"/>
<dbReference type="OrthoDB" id="1765300at2"/>
<accession>A0A1M7Y4B6</accession>
<organism evidence="1 2">
    <name type="scientific">Anaerocolumna xylanovorans DSM 12503</name>
    <dbReference type="NCBI Taxonomy" id="1121345"/>
    <lineage>
        <taxon>Bacteria</taxon>
        <taxon>Bacillati</taxon>
        <taxon>Bacillota</taxon>
        <taxon>Clostridia</taxon>
        <taxon>Lachnospirales</taxon>
        <taxon>Lachnospiraceae</taxon>
        <taxon>Anaerocolumna</taxon>
    </lineage>
</organism>
<dbReference type="GO" id="GO:0003700">
    <property type="term" value="F:DNA-binding transcription factor activity"/>
    <property type="evidence" value="ECO:0007669"/>
    <property type="project" value="InterPro"/>
</dbReference>
<dbReference type="Gene3D" id="3.30.730.10">
    <property type="entry name" value="AP2/ERF domain"/>
    <property type="match status" value="1"/>
</dbReference>
<keyword evidence="2" id="KW-1185">Reference proteome</keyword>
<proteinExistence type="predicted"/>
<evidence type="ECO:0008006" key="3">
    <source>
        <dbReference type="Google" id="ProtNLM"/>
    </source>
</evidence>
<dbReference type="EMBL" id="FRFD01000004">
    <property type="protein sequence ID" value="SHO47137.1"/>
    <property type="molecule type" value="Genomic_DNA"/>
</dbReference>
<reference evidence="1 2" key="1">
    <citation type="submission" date="2016-12" db="EMBL/GenBank/DDBJ databases">
        <authorList>
            <person name="Song W.-J."/>
            <person name="Kurnit D.M."/>
        </authorList>
    </citation>
    <scope>NUCLEOTIDE SEQUENCE [LARGE SCALE GENOMIC DNA]</scope>
    <source>
        <strain evidence="1 2">DSM 12503</strain>
    </source>
</reference>
<evidence type="ECO:0000313" key="2">
    <source>
        <dbReference type="Proteomes" id="UP000184612"/>
    </source>
</evidence>